<proteinExistence type="predicted"/>
<keyword evidence="4" id="KW-1185">Reference proteome</keyword>
<keyword evidence="1" id="KW-0378">Hydrolase</keyword>
<dbReference type="PANTHER" id="PTHR34853">
    <property type="match status" value="1"/>
</dbReference>
<dbReference type="InterPro" id="IPR005152">
    <property type="entry name" value="Lipase_secreted"/>
</dbReference>
<dbReference type="AlphaFoldDB" id="S3CA73"/>
<dbReference type="Proteomes" id="UP000016923">
    <property type="component" value="Unassembled WGS sequence"/>
</dbReference>
<dbReference type="eggNOG" id="ENOG502QRF9">
    <property type="taxonomic scope" value="Eukaryota"/>
</dbReference>
<dbReference type="SUPFAM" id="SSF53474">
    <property type="entry name" value="alpha/beta-Hydrolases"/>
    <property type="match status" value="1"/>
</dbReference>
<gene>
    <name evidence="3" type="ORF">F503_05534</name>
</gene>
<evidence type="ECO:0000256" key="2">
    <source>
        <dbReference type="SAM" id="SignalP"/>
    </source>
</evidence>
<dbReference type="PANTHER" id="PTHR34853:SF5">
    <property type="entry name" value="LIP-DOMAIN-CONTAINING PROTEIN-RELATED"/>
    <property type="match status" value="1"/>
</dbReference>
<dbReference type="GO" id="GO:0004806">
    <property type="term" value="F:triacylglycerol lipase activity"/>
    <property type="evidence" value="ECO:0007669"/>
    <property type="project" value="InterPro"/>
</dbReference>
<dbReference type="InterPro" id="IPR029058">
    <property type="entry name" value="AB_hydrolase_fold"/>
</dbReference>
<dbReference type="HOGENOM" id="CLU_029538_5_2_1"/>
<feature type="signal peptide" evidence="2">
    <location>
        <begin position="1"/>
        <end position="29"/>
    </location>
</feature>
<dbReference type="GO" id="GO:0016042">
    <property type="term" value="P:lipid catabolic process"/>
    <property type="evidence" value="ECO:0007669"/>
    <property type="project" value="InterPro"/>
</dbReference>
<reference evidence="3 4" key="1">
    <citation type="journal article" date="2013" name="BMC Genomics">
        <title>The genome and transcriptome of the pine saprophyte Ophiostoma piceae, and a comparison with the bark beetle-associated pine pathogen Grosmannia clavigera.</title>
        <authorList>
            <person name="Haridas S."/>
            <person name="Wang Y."/>
            <person name="Lim L."/>
            <person name="Massoumi Alamouti S."/>
            <person name="Jackman S."/>
            <person name="Docking R."/>
            <person name="Robertson G."/>
            <person name="Birol I."/>
            <person name="Bohlmann J."/>
            <person name="Breuil C."/>
        </authorList>
    </citation>
    <scope>NUCLEOTIDE SEQUENCE [LARGE SCALE GENOMIC DNA]</scope>
    <source>
        <strain evidence="3 4">UAMH 11346</strain>
    </source>
</reference>
<evidence type="ECO:0000313" key="4">
    <source>
        <dbReference type="Proteomes" id="UP000016923"/>
    </source>
</evidence>
<keyword evidence="2" id="KW-0732">Signal</keyword>
<accession>S3CA73</accession>
<evidence type="ECO:0000313" key="3">
    <source>
        <dbReference type="EMBL" id="EPE10439.1"/>
    </source>
</evidence>
<dbReference type="EMBL" id="KE148146">
    <property type="protein sequence ID" value="EPE10439.1"/>
    <property type="molecule type" value="Genomic_DNA"/>
</dbReference>
<organism evidence="3 4">
    <name type="scientific">Ophiostoma piceae (strain UAMH 11346)</name>
    <name type="common">Sap stain fungus</name>
    <dbReference type="NCBI Taxonomy" id="1262450"/>
    <lineage>
        <taxon>Eukaryota</taxon>
        <taxon>Fungi</taxon>
        <taxon>Dikarya</taxon>
        <taxon>Ascomycota</taxon>
        <taxon>Pezizomycotina</taxon>
        <taxon>Sordariomycetes</taxon>
        <taxon>Sordariomycetidae</taxon>
        <taxon>Ophiostomatales</taxon>
        <taxon>Ophiostomataceae</taxon>
        <taxon>Ophiostoma</taxon>
    </lineage>
</organism>
<evidence type="ECO:0000256" key="1">
    <source>
        <dbReference type="ARBA" id="ARBA00022801"/>
    </source>
</evidence>
<sequence length="483" mass="52817">MTFLRCIQNRFGVLRLLLLGLVLVHGARAVHTDPSTGKLVRYSVRPRANSVTGNYLPPPTADAWYKAPEGWQSAKPGDVLRIREHAYPTINIPNAIDTFQVLYRTSDSLDNASWSVATVYIPKSHRNCLPGSNATKSGCSHAMVVYDVPSDSVSPDAAPGYLLQFQEPYGEMRDMLARGWFIMVPDYEGPEAAFCAGVQAGHATLDATRAVLKVAGQFGLEMDRVKVGMWGYSGGAFAVGFASELAETYAPELVIDAAVVGGSSPNISKVDERMNKATTAGLFVTSLYGATVQQPEAHAFLLKQLRTEGLYNKTKFLSALTMTGAEVLGAFWQEDIFNYLENGRDDFDNPIIQSAIDRDAVMGLHGTPRIPSFYYKAVYDELSPVNETSVMIDDFCRHGANILFHQNTIGGHNDELWTGRLRALDYLTAKLEGKVGNSSGVKMDIPATGCVTQTVSLPLETLYLLPDWWWTTGPGLGQGLFPK</sequence>
<dbReference type="Gene3D" id="3.40.50.1820">
    <property type="entry name" value="alpha/beta hydrolase"/>
    <property type="match status" value="1"/>
</dbReference>
<dbReference type="Pfam" id="PF03583">
    <property type="entry name" value="LIP"/>
    <property type="match status" value="1"/>
</dbReference>
<dbReference type="OMA" id="AREYPEM"/>
<protein>
    <submittedName>
        <fullName evidence="3">Lipase 1</fullName>
    </submittedName>
</protein>
<feature type="chain" id="PRO_5004518390" evidence="2">
    <location>
        <begin position="30"/>
        <end position="483"/>
    </location>
</feature>
<dbReference type="Gene3D" id="1.10.260.130">
    <property type="match status" value="1"/>
</dbReference>
<name>S3CA73_OPHP1</name>
<dbReference type="VEuPathDB" id="FungiDB:F503_05534"/>
<dbReference type="OrthoDB" id="2373480at2759"/>